<accession>A0AAD3CYM2</accession>
<comment type="caution">
    <text evidence="2">The sequence shown here is derived from an EMBL/GenBank/DDBJ whole genome shotgun (WGS) entry which is preliminary data.</text>
</comment>
<evidence type="ECO:0000313" key="2">
    <source>
        <dbReference type="EMBL" id="GFH54608.1"/>
    </source>
</evidence>
<evidence type="ECO:0000256" key="1">
    <source>
        <dbReference type="SAM" id="SignalP"/>
    </source>
</evidence>
<gene>
    <name evidence="2" type="ORF">CTEN210_11084</name>
</gene>
<dbReference type="InterPro" id="IPR057491">
    <property type="entry name" value="DiatomPyrShell"/>
</dbReference>
<feature type="signal peptide" evidence="1">
    <location>
        <begin position="1"/>
        <end position="18"/>
    </location>
</feature>
<keyword evidence="1" id="KW-0732">Signal</keyword>
<dbReference type="AlphaFoldDB" id="A0AAD3CYM2"/>
<feature type="chain" id="PRO_5042066667" evidence="1">
    <location>
        <begin position="19"/>
        <end position="269"/>
    </location>
</feature>
<sequence length="269" mass="29457">MKYTGISAILALAASANAFVLPGAETKATSTQLNGLSPGVVSKTGGWEIEKISPRVRIEGQSRHTFSMQDASKEIVQVAMRSPNARPVNADVELWIGPDWTPVKVNCHSEDGSKHPLQTLVGTRNKNANVELLNTGNHAFPIDAACSYAISPLTEDRETIKEEEGIYIEGGAIKMSPIPSNVEQLQVLIETEGKMLNAMIELLNGPNNVKVEYEIFTNNGQLNSLFVVFETPEDGNAIRIRNLAPMEFPCKFYVKPTKFGSNDMAPQWN</sequence>
<dbReference type="Proteomes" id="UP001054902">
    <property type="component" value="Unassembled WGS sequence"/>
</dbReference>
<reference evidence="2 3" key="1">
    <citation type="journal article" date="2021" name="Sci. Rep.">
        <title>The genome of the diatom Chaetoceros tenuissimus carries an ancient integrated fragment of an extant virus.</title>
        <authorList>
            <person name="Hongo Y."/>
            <person name="Kimura K."/>
            <person name="Takaki Y."/>
            <person name="Yoshida Y."/>
            <person name="Baba S."/>
            <person name="Kobayashi G."/>
            <person name="Nagasaki K."/>
            <person name="Hano T."/>
            <person name="Tomaru Y."/>
        </authorList>
    </citation>
    <scope>NUCLEOTIDE SEQUENCE [LARGE SCALE GENOMIC DNA]</scope>
    <source>
        <strain evidence="2 3">NIES-3715</strain>
    </source>
</reference>
<evidence type="ECO:0000313" key="3">
    <source>
        <dbReference type="Proteomes" id="UP001054902"/>
    </source>
</evidence>
<keyword evidence="3" id="KW-1185">Reference proteome</keyword>
<dbReference type="EMBL" id="BLLK01000047">
    <property type="protein sequence ID" value="GFH54608.1"/>
    <property type="molecule type" value="Genomic_DNA"/>
</dbReference>
<name>A0AAD3CYM2_9STRA</name>
<dbReference type="Pfam" id="PF25192">
    <property type="entry name" value="DiatomPyrShell"/>
    <property type="match status" value="1"/>
</dbReference>
<proteinExistence type="predicted"/>
<protein>
    <submittedName>
        <fullName evidence="2">Uncharacterized protein</fullName>
    </submittedName>
</protein>
<organism evidence="2 3">
    <name type="scientific">Chaetoceros tenuissimus</name>
    <dbReference type="NCBI Taxonomy" id="426638"/>
    <lineage>
        <taxon>Eukaryota</taxon>
        <taxon>Sar</taxon>
        <taxon>Stramenopiles</taxon>
        <taxon>Ochrophyta</taxon>
        <taxon>Bacillariophyta</taxon>
        <taxon>Coscinodiscophyceae</taxon>
        <taxon>Chaetocerotophycidae</taxon>
        <taxon>Chaetocerotales</taxon>
        <taxon>Chaetocerotaceae</taxon>
        <taxon>Chaetoceros</taxon>
    </lineage>
</organism>